<evidence type="ECO:0000256" key="3">
    <source>
        <dbReference type="ARBA" id="ARBA00022692"/>
    </source>
</evidence>
<keyword evidence="5 7" id="KW-0472">Membrane</keyword>
<proteinExistence type="inferred from homology"/>
<feature type="transmembrane region" description="Helical" evidence="7">
    <location>
        <begin position="57"/>
        <end position="74"/>
    </location>
</feature>
<comment type="subcellular location">
    <subcellularLocation>
        <location evidence="1">Membrane</location>
        <topology evidence="1">Multi-pass membrane protein</topology>
    </subcellularLocation>
</comment>
<organism evidence="8 9">
    <name type="scientific">[Candida] anglica</name>
    <dbReference type="NCBI Taxonomy" id="148631"/>
    <lineage>
        <taxon>Eukaryota</taxon>
        <taxon>Fungi</taxon>
        <taxon>Dikarya</taxon>
        <taxon>Ascomycota</taxon>
        <taxon>Saccharomycotina</taxon>
        <taxon>Pichiomycetes</taxon>
        <taxon>Debaryomycetaceae</taxon>
        <taxon>Kurtzmaniella</taxon>
    </lineage>
</organism>
<feature type="transmembrane region" description="Helical" evidence="7">
    <location>
        <begin position="112"/>
        <end position="133"/>
    </location>
</feature>
<dbReference type="Pfam" id="PF04117">
    <property type="entry name" value="Mpv17_PMP22"/>
    <property type="match status" value="1"/>
</dbReference>
<evidence type="ECO:0000256" key="1">
    <source>
        <dbReference type="ARBA" id="ARBA00004141"/>
    </source>
</evidence>
<evidence type="ECO:0000256" key="4">
    <source>
        <dbReference type="ARBA" id="ARBA00022989"/>
    </source>
</evidence>
<feature type="transmembrane region" description="Helical" evidence="7">
    <location>
        <begin position="20"/>
        <end position="37"/>
    </location>
</feature>
<evidence type="ECO:0000256" key="2">
    <source>
        <dbReference type="ARBA" id="ARBA00006824"/>
    </source>
</evidence>
<evidence type="ECO:0000256" key="6">
    <source>
        <dbReference type="ARBA" id="ARBA00039302"/>
    </source>
</evidence>
<reference evidence="8 9" key="1">
    <citation type="submission" date="2024-01" db="EMBL/GenBank/DDBJ databases">
        <authorList>
            <consortium name="Genoscope - CEA"/>
            <person name="William W."/>
        </authorList>
    </citation>
    <scope>NUCLEOTIDE SEQUENCE [LARGE SCALE GENOMIC DNA]</scope>
    <source>
        <strain evidence="8 9">29B2s-10</strain>
    </source>
</reference>
<keyword evidence="3 7" id="KW-0812">Transmembrane</keyword>
<keyword evidence="4 7" id="KW-1133">Transmembrane helix</keyword>
<gene>
    <name evidence="8" type="primary">SYM1</name>
    <name evidence="8" type="ORF">CAAN4_D14752</name>
</gene>
<evidence type="ECO:0000313" key="9">
    <source>
        <dbReference type="Proteomes" id="UP001497600"/>
    </source>
</evidence>
<keyword evidence="9" id="KW-1185">Reference proteome</keyword>
<feature type="transmembrane region" description="Helical" evidence="7">
    <location>
        <begin position="153"/>
        <end position="174"/>
    </location>
</feature>
<evidence type="ECO:0000313" key="8">
    <source>
        <dbReference type="EMBL" id="CAK7905582.1"/>
    </source>
</evidence>
<sequence>MVFHAYNNLLKRHPFKTNMMSTGILFGAGDGLAQWMFPHRDHDDHETSFNYQRTARAMIYGSMFFAPLAVMWYGKKLPTLKNPFVSQRVRARMSPFGAEFSDVLFRVGIDQLFVPGLVWIPLYNVVMTTLALHEHPLDLAYEKLSNNWWNVLRASWTVWPIFQLFSFTFIPVHLRIVAANFWSIGWNCFLSFVHNTPGHGKGTGKKLEELVDIEDDAEEQTMVYS</sequence>
<accession>A0ABP0EG45</accession>
<dbReference type="InterPro" id="IPR007248">
    <property type="entry name" value="Mpv17_PMP22"/>
</dbReference>
<name>A0ABP0EG45_9ASCO</name>
<evidence type="ECO:0000256" key="5">
    <source>
        <dbReference type="ARBA" id="ARBA00023136"/>
    </source>
</evidence>
<dbReference type="EMBL" id="OZ004256">
    <property type="protein sequence ID" value="CAK7905582.1"/>
    <property type="molecule type" value="Genomic_DNA"/>
</dbReference>
<dbReference type="PANTHER" id="PTHR11266:SF17">
    <property type="entry name" value="PROTEIN MPV17"/>
    <property type="match status" value="1"/>
</dbReference>
<protein>
    <recommendedName>
        <fullName evidence="6">Protein SYM1</fullName>
    </recommendedName>
</protein>
<comment type="similarity">
    <text evidence="2 7">Belongs to the peroxisomal membrane protein PXMP2/4 family.</text>
</comment>
<evidence type="ECO:0000256" key="7">
    <source>
        <dbReference type="RuleBase" id="RU363053"/>
    </source>
</evidence>
<dbReference type="Proteomes" id="UP001497600">
    <property type="component" value="Chromosome D"/>
</dbReference>
<dbReference type="PANTHER" id="PTHR11266">
    <property type="entry name" value="PEROXISOMAL MEMBRANE PROTEIN 2, PXMP2 MPV17"/>
    <property type="match status" value="1"/>
</dbReference>